<accession>A0ACB9QQD9</accession>
<dbReference type="EMBL" id="CM042884">
    <property type="protein sequence ID" value="KAI4368789.1"/>
    <property type="molecule type" value="Genomic_DNA"/>
</dbReference>
<proteinExistence type="predicted"/>
<dbReference type="Proteomes" id="UP001057402">
    <property type="component" value="Chromosome 5"/>
</dbReference>
<name>A0ACB9QQD9_9MYRT</name>
<reference evidence="2" key="1">
    <citation type="journal article" date="2023" name="Front. Plant Sci.">
        <title>Chromosomal-level genome assembly of Melastoma candidum provides insights into trichome evolution.</title>
        <authorList>
            <person name="Zhong Y."/>
            <person name="Wu W."/>
            <person name="Sun C."/>
            <person name="Zou P."/>
            <person name="Liu Y."/>
            <person name="Dai S."/>
            <person name="Zhou R."/>
        </authorList>
    </citation>
    <scope>NUCLEOTIDE SEQUENCE [LARGE SCALE GENOMIC DNA]</scope>
</reference>
<organism evidence="1 2">
    <name type="scientific">Melastoma candidum</name>
    <dbReference type="NCBI Taxonomy" id="119954"/>
    <lineage>
        <taxon>Eukaryota</taxon>
        <taxon>Viridiplantae</taxon>
        <taxon>Streptophyta</taxon>
        <taxon>Embryophyta</taxon>
        <taxon>Tracheophyta</taxon>
        <taxon>Spermatophyta</taxon>
        <taxon>Magnoliopsida</taxon>
        <taxon>eudicotyledons</taxon>
        <taxon>Gunneridae</taxon>
        <taxon>Pentapetalae</taxon>
        <taxon>rosids</taxon>
        <taxon>malvids</taxon>
        <taxon>Myrtales</taxon>
        <taxon>Melastomataceae</taxon>
        <taxon>Melastomatoideae</taxon>
        <taxon>Melastomateae</taxon>
        <taxon>Melastoma</taxon>
    </lineage>
</organism>
<keyword evidence="2" id="KW-1185">Reference proteome</keyword>
<evidence type="ECO:0000313" key="1">
    <source>
        <dbReference type="EMBL" id="KAI4368789.1"/>
    </source>
</evidence>
<evidence type="ECO:0000313" key="2">
    <source>
        <dbReference type="Proteomes" id="UP001057402"/>
    </source>
</evidence>
<gene>
    <name evidence="1" type="ORF">MLD38_017303</name>
</gene>
<sequence>MPMSLEEYQVAQAYMVTKMQQQSRTETEGVDVLERRPFKDDQFGEGQYTTKVYRLQSKVPSCVRISPRFRLTVETIHTAENGQLENVHGLNTEQLASRQLDLDVVLFRMVGRFSVIPL</sequence>
<comment type="caution">
    <text evidence="1">The sequence shown here is derived from an EMBL/GenBank/DDBJ whole genome shotgun (WGS) entry which is preliminary data.</text>
</comment>
<protein>
    <submittedName>
        <fullName evidence="1">Uncharacterized protein</fullName>
    </submittedName>
</protein>